<proteinExistence type="predicted"/>
<dbReference type="SUPFAM" id="SSF56176">
    <property type="entry name" value="FAD-binding/transporter-associated domain-like"/>
    <property type="match status" value="1"/>
</dbReference>
<dbReference type="Proteomes" id="UP000229893">
    <property type="component" value="Unassembled WGS sequence"/>
</dbReference>
<reference evidence="5 6" key="1">
    <citation type="submission" date="2017-09" db="EMBL/GenBank/DDBJ databases">
        <title>Depth-based differentiation of microbial function through sediment-hosted aquifers and enrichment of novel symbionts in the deep terrestrial subsurface.</title>
        <authorList>
            <person name="Probst A.J."/>
            <person name="Ladd B."/>
            <person name="Jarett J.K."/>
            <person name="Geller-Mcgrath D.E."/>
            <person name="Sieber C.M."/>
            <person name="Emerson J.B."/>
            <person name="Anantharaman K."/>
            <person name="Thomas B.C."/>
            <person name="Malmstrom R."/>
            <person name="Stieglmeier M."/>
            <person name="Klingl A."/>
            <person name="Woyke T."/>
            <person name="Ryan C.M."/>
            <person name="Banfield J.F."/>
        </authorList>
    </citation>
    <scope>NUCLEOTIDE SEQUENCE [LARGE SCALE GENOMIC DNA]</scope>
    <source>
        <strain evidence="5">CG11_big_fil_rev_8_21_14_0_20_35_14</strain>
    </source>
</reference>
<dbReference type="InterPro" id="IPR016164">
    <property type="entry name" value="FAD-linked_Oxase-like_C"/>
</dbReference>
<dbReference type="Gene3D" id="3.40.462.10">
    <property type="entry name" value="FAD-linked oxidases, C-terminal domain"/>
    <property type="match status" value="1"/>
</dbReference>
<dbReference type="Gene3D" id="3.30.43.10">
    <property type="entry name" value="Uridine Diphospho-n-acetylenolpyruvylglucosamine Reductase, domain 2"/>
    <property type="match status" value="1"/>
</dbReference>
<evidence type="ECO:0000256" key="2">
    <source>
        <dbReference type="ARBA" id="ARBA00022827"/>
    </source>
</evidence>
<dbReference type="EMBL" id="PCWO01000040">
    <property type="protein sequence ID" value="PIR04768.1"/>
    <property type="molecule type" value="Genomic_DNA"/>
</dbReference>
<dbReference type="InterPro" id="IPR006094">
    <property type="entry name" value="Oxid_FAD_bind_N"/>
</dbReference>
<keyword evidence="2" id="KW-0274">FAD</keyword>
<dbReference type="GO" id="GO:0016020">
    <property type="term" value="C:membrane"/>
    <property type="evidence" value="ECO:0007669"/>
    <property type="project" value="InterPro"/>
</dbReference>
<organism evidence="5 6">
    <name type="scientific">Candidatus Liptonbacteria bacterium CG11_big_fil_rev_8_21_14_0_20_35_14</name>
    <dbReference type="NCBI Taxonomy" id="1974634"/>
    <lineage>
        <taxon>Bacteria</taxon>
        <taxon>Candidatus Liptoniibacteriota</taxon>
    </lineage>
</organism>
<dbReference type="Pfam" id="PF04030">
    <property type="entry name" value="ALO"/>
    <property type="match status" value="1"/>
</dbReference>
<dbReference type="AlphaFoldDB" id="A0A2H0N798"/>
<gene>
    <name evidence="5" type="ORF">COV57_02755</name>
</gene>
<dbReference type="InterPro" id="IPR016166">
    <property type="entry name" value="FAD-bd_PCMH"/>
</dbReference>
<dbReference type="InterPro" id="IPR010031">
    <property type="entry name" value="FAD_lactone_oxidase-like"/>
</dbReference>
<comment type="caution">
    <text evidence="5">The sequence shown here is derived from an EMBL/GenBank/DDBJ whole genome shotgun (WGS) entry which is preliminary data.</text>
</comment>
<evidence type="ECO:0000313" key="6">
    <source>
        <dbReference type="Proteomes" id="UP000229893"/>
    </source>
</evidence>
<protein>
    <submittedName>
        <fullName evidence="5">FAD-binding protein</fullName>
    </submittedName>
</protein>
<evidence type="ECO:0000256" key="1">
    <source>
        <dbReference type="ARBA" id="ARBA00022630"/>
    </source>
</evidence>
<dbReference type="InterPro" id="IPR016167">
    <property type="entry name" value="FAD-bd_PCMH_sub1"/>
</dbReference>
<dbReference type="InterPro" id="IPR036318">
    <property type="entry name" value="FAD-bd_PCMH-like_sf"/>
</dbReference>
<dbReference type="SUPFAM" id="SSF55103">
    <property type="entry name" value="FAD-linked oxidases, C-terminal domain"/>
    <property type="match status" value="1"/>
</dbReference>
<dbReference type="InterPro" id="IPR007173">
    <property type="entry name" value="ALO_C"/>
</dbReference>
<keyword evidence="3" id="KW-0560">Oxidoreductase</keyword>
<dbReference type="GO" id="GO:0003885">
    <property type="term" value="F:D-arabinono-1,4-lactone oxidase activity"/>
    <property type="evidence" value="ECO:0007669"/>
    <property type="project" value="InterPro"/>
</dbReference>
<dbReference type="PANTHER" id="PTHR43762">
    <property type="entry name" value="L-GULONOLACTONE OXIDASE"/>
    <property type="match status" value="1"/>
</dbReference>
<feature type="domain" description="FAD-binding PCMH-type" evidence="4">
    <location>
        <begin position="82"/>
        <end position="255"/>
    </location>
</feature>
<evidence type="ECO:0000313" key="5">
    <source>
        <dbReference type="EMBL" id="PIR04768.1"/>
    </source>
</evidence>
<dbReference type="InterPro" id="IPR016170">
    <property type="entry name" value="Cytok_DH_C_sf"/>
</dbReference>
<dbReference type="Pfam" id="PF01565">
    <property type="entry name" value="FAD_binding_4"/>
    <property type="match status" value="1"/>
</dbReference>
<dbReference type="InterPro" id="IPR016169">
    <property type="entry name" value="FAD-bd_PCMH_sub2"/>
</dbReference>
<sequence>MRRFKNFFHKKSTIVTSLIIASFILISAKKVFDYASPPSREKDCNFIFPNAVDQTKPTTITIKTPEHLVALEQKGGVVNDASCLNKTAVYGVVKVSAVEDVKNALLFAKENDLKVSSVGQRHSMGGQSFIQNGLVLDMRNLNQIKLDKEHKILNTQTGATWAQIQQFLDKEGLAVKAMQSINIFTVGGTLSVNAHGIAHNPGPIAPTVKSFRIMLSNGEIKTASPSENTELFKSALGGYGLFGVILDVNIEVVDNEMYEYKTEYVSYKDFPEYYKKNIENNDQVGLTYSRISVSPNSYLTETAVHTYIKTKFDGEIPALKPDEHNWLNRLVINFSKTGSFGRWTRWMLEKYAEPSLHTCSRNQAMSQKEVCLVSRNQEMYDSMGYLKNKLKDTDILQEYFIPQEKMPDFVDGLRNTVKENGANLLNVTIRIVHKDTVTALPYAKEDMFAFVLYFNQKLNEKESKILQKTTTDLIDLANNLNGTYYLPYQLYYSQEQLHKAYPEIDSFFAVKKKYDPTILFDNKFYEKYGK</sequence>
<keyword evidence="1" id="KW-0285">Flavoprotein</keyword>
<evidence type="ECO:0000259" key="4">
    <source>
        <dbReference type="PROSITE" id="PS51387"/>
    </source>
</evidence>
<name>A0A2H0N798_9BACT</name>
<evidence type="ECO:0000256" key="3">
    <source>
        <dbReference type="ARBA" id="ARBA00023002"/>
    </source>
</evidence>
<accession>A0A2H0N798</accession>
<dbReference type="Gene3D" id="3.30.465.10">
    <property type="match status" value="1"/>
</dbReference>
<dbReference type="PROSITE" id="PS51387">
    <property type="entry name" value="FAD_PCMH"/>
    <property type="match status" value="1"/>
</dbReference>
<dbReference type="PANTHER" id="PTHR43762:SF1">
    <property type="entry name" value="D-ARABINONO-1,4-LACTONE OXIDASE"/>
    <property type="match status" value="1"/>
</dbReference>
<dbReference type="GO" id="GO:0071949">
    <property type="term" value="F:FAD binding"/>
    <property type="evidence" value="ECO:0007669"/>
    <property type="project" value="InterPro"/>
</dbReference>